<evidence type="ECO:0000313" key="2">
    <source>
        <dbReference type="Proteomes" id="UP000179807"/>
    </source>
</evidence>
<evidence type="ECO:0000313" key="1">
    <source>
        <dbReference type="EMBL" id="OHS98077.1"/>
    </source>
</evidence>
<accession>A0A1J4JKH7</accession>
<dbReference type="GeneID" id="94845041"/>
<dbReference type="RefSeq" id="XP_068351214.1">
    <property type="nucleotide sequence ID" value="XM_068510337.1"/>
</dbReference>
<comment type="caution">
    <text evidence="1">The sequence shown here is derived from an EMBL/GenBank/DDBJ whole genome shotgun (WGS) entry which is preliminary data.</text>
</comment>
<dbReference type="EMBL" id="MLAK01001076">
    <property type="protein sequence ID" value="OHS98077.1"/>
    <property type="molecule type" value="Genomic_DNA"/>
</dbReference>
<dbReference type="AlphaFoldDB" id="A0A1J4JKH7"/>
<protein>
    <submittedName>
        <fullName evidence="1">Uncharacterized protein</fullName>
    </submittedName>
</protein>
<reference evidence="1" key="1">
    <citation type="submission" date="2016-10" db="EMBL/GenBank/DDBJ databases">
        <authorList>
            <person name="Benchimol M."/>
            <person name="Almeida L.G."/>
            <person name="Vasconcelos A.T."/>
            <person name="Perreira-Neves A."/>
            <person name="Rosa I.A."/>
            <person name="Tasca T."/>
            <person name="Bogo M.R."/>
            <person name="de Souza W."/>
        </authorList>
    </citation>
    <scope>NUCLEOTIDE SEQUENCE [LARGE SCALE GENOMIC DNA]</scope>
    <source>
        <strain evidence="1">K</strain>
    </source>
</reference>
<name>A0A1J4JKH7_9EUKA</name>
<sequence>MIYSIQSSNTKNYGTVECNVNIPWGCEEVKYRIDSISTYANFTLTDESDYITFEIDGINEVTVKMKKFYYHSDVLDHIIEMLKEELVESVIEIRNEKLYIEMDKEFCVKSASHRVCVLMGLYNTSFDDMLSVKGDKYTYVSESTPFTCYGNVMYLVSDQGQNIGTESNINRCVSYRINTFVKQGLPIIINKKQDKIRINSAAMSHIRFQLVDFQFQPVLLNSPLFVQLKIKPFKHRRQTSNKYDIYP</sequence>
<proteinExistence type="predicted"/>
<gene>
    <name evidence="1" type="ORF">TRFO_35577</name>
</gene>
<keyword evidence="2" id="KW-1185">Reference proteome</keyword>
<organism evidence="1 2">
    <name type="scientific">Tritrichomonas foetus</name>
    <dbReference type="NCBI Taxonomy" id="1144522"/>
    <lineage>
        <taxon>Eukaryota</taxon>
        <taxon>Metamonada</taxon>
        <taxon>Parabasalia</taxon>
        <taxon>Tritrichomonadida</taxon>
        <taxon>Tritrichomonadidae</taxon>
        <taxon>Tritrichomonas</taxon>
    </lineage>
</organism>
<dbReference type="VEuPathDB" id="TrichDB:TRFO_35577"/>
<dbReference type="Proteomes" id="UP000179807">
    <property type="component" value="Unassembled WGS sequence"/>
</dbReference>